<accession>A0A223P156</accession>
<dbReference type="RefSeq" id="WP_094571732.1">
    <property type="nucleotide sequence ID" value="NZ_CP022743.1"/>
</dbReference>
<name>A0A223P156_9SPHI</name>
<reference evidence="1 2" key="1">
    <citation type="submission" date="2017-08" db="EMBL/GenBank/DDBJ databases">
        <title>Complete genome sequence of Mucilaginibacter sp. strain BJC16-A31.</title>
        <authorList>
            <consortium name="Henan University of Science and Technology"/>
            <person name="You X."/>
        </authorList>
    </citation>
    <scope>NUCLEOTIDE SEQUENCE [LARGE SCALE GENOMIC DNA]</scope>
    <source>
        <strain evidence="1 2">BJC16-A31</strain>
    </source>
</reference>
<evidence type="ECO:0000313" key="1">
    <source>
        <dbReference type="EMBL" id="ASU35571.1"/>
    </source>
</evidence>
<dbReference type="CDD" id="cd06661">
    <property type="entry name" value="GGCT_like"/>
    <property type="match status" value="1"/>
</dbReference>
<dbReference type="Gene3D" id="3.10.490.10">
    <property type="entry name" value="Gamma-glutamyl cyclotransferase-like"/>
    <property type="match status" value="1"/>
</dbReference>
<dbReference type="EMBL" id="CP022743">
    <property type="protein sequence ID" value="ASU35571.1"/>
    <property type="molecule type" value="Genomic_DNA"/>
</dbReference>
<organism evidence="1 2">
    <name type="scientific">Mucilaginibacter xinganensis</name>
    <dbReference type="NCBI Taxonomy" id="1234841"/>
    <lineage>
        <taxon>Bacteria</taxon>
        <taxon>Pseudomonadati</taxon>
        <taxon>Bacteroidota</taxon>
        <taxon>Sphingobacteriia</taxon>
        <taxon>Sphingobacteriales</taxon>
        <taxon>Sphingobacteriaceae</taxon>
        <taxon>Mucilaginibacter</taxon>
    </lineage>
</organism>
<evidence type="ECO:0008006" key="3">
    <source>
        <dbReference type="Google" id="ProtNLM"/>
    </source>
</evidence>
<dbReference type="OrthoDB" id="9798388at2"/>
<proteinExistence type="predicted"/>
<keyword evidence="2" id="KW-1185">Reference proteome</keyword>
<dbReference type="InterPro" id="IPR013024">
    <property type="entry name" value="GGCT-like"/>
</dbReference>
<dbReference type="AlphaFoldDB" id="A0A223P156"/>
<protein>
    <recommendedName>
        <fullName evidence="3">Gamma-glutamylcyclotransferase</fullName>
    </recommendedName>
</protein>
<dbReference type="KEGG" id="muc:MuYL_3686"/>
<dbReference type="Proteomes" id="UP000215002">
    <property type="component" value="Chromosome"/>
</dbReference>
<evidence type="ECO:0000313" key="2">
    <source>
        <dbReference type="Proteomes" id="UP000215002"/>
    </source>
</evidence>
<gene>
    <name evidence="1" type="ORF">MuYL_3686</name>
</gene>
<sequence>MVLFAFAAYMDVNEFAKTVPSAKKIGVARLPGYNFVFNKTADDQSSKANIAPSADPLAVVWGLLIELNDNERSNFYNGGAWQIDFKLEHVSCLDEDDKIHMAEAFVAQPHALNTHLLPFDWYHARLVQLATNAGLPKEYVKQMAQMPFKIDPDDERRQKKLKRT</sequence>